<dbReference type="RefSeq" id="WP_015879606.1">
    <property type="nucleotide sequence ID" value="NC_012691.1"/>
</dbReference>
<organism evidence="1 2">
    <name type="scientific">Tolumonas auensis (strain DSM 9187 / NBRC 110442 / TA 4)</name>
    <dbReference type="NCBI Taxonomy" id="595494"/>
    <lineage>
        <taxon>Bacteria</taxon>
        <taxon>Pseudomonadati</taxon>
        <taxon>Pseudomonadota</taxon>
        <taxon>Gammaproteobacteria</taxon>
        <taxon>Aeromonadales</taxon>
        <taxon>Aeromonadaceae</taxon>
        <taxon>Tolumonas</taxon>
    </lineage>
</organism>
<keyword evidence="2" id="KW-1185">Reference proteome</keyword>
<accession>C4LAI2</accession>
<reference evidence="1 2" key="2">
    <citation type="journal article" date="2011" name="Stand. Genomic Sci.">
        <title>Complete genome sequence of Tolumonas auensis type strain (TA 4).</title>
        <authorList>
            <person name="Chertkov O."/>
            <person name="Copeland A."/>
            <person name="Lucas S."/>
            <person name="Lapidus A."/>
            <person name="Berry K.W."/>
            <person name="Detter J.C."/>
            <person name="Del Rio T.G."/>
            <person name="Hammon N."/>
            <person name="Dalin E."/>
            <person name="Tice H."/>
            <person name="Pitluck S."/>
            <person name="Richardson P."/>
            <person name="Bruce D."/>
            <person name="Goodwin L."/>
            <person name="Han C."/>
            <person name="Tapia R."/>
            <person name="Saunders E."/>
            <person name="Schmutz J."/>
            <person name="Brettin T."/>
            <person name="Larimer F."/>
            <person name="Land M."/>
            <person name="Hauser L."/>
            <person name="Spring S."/>
            <person name="Rohde M."/>
            <person name="Kyrpides N.C."/>
            <person name="Ivanova N."/>
            <person name="Goker M."/>
            <person name="Beller H.R."/>
            <person name="Klenk H.P."/>
            <person name="Woyke T."/>
        </authorList>
    </citation>
    <scope>NUCLEOTIDE SEQUENCE [LARGE SCALE GENOMIC DNA]</scope>
    <source>
        <strain evidence="2">DSM 9187 / TA4</strain>
    </source>
</reference>
<evidence type="ECO:0008006" key="3">
    <source>
        <dbReference type="Google" id="ProtNLM"/>
    </source>
</evidence>
<dbReference type="PROSITE" id="PS51257">
    <property type="entry name" value="PROKAR_LIPOPROTEIN"/>
    <property type="match status" value="1"/>
</dbReference>
<protein>
    <recommendedName>
        <fullName evidence="3">Lipoprotein</fullName>
    </recommendedName>
</protein>
<dbReference type="HOGENOM" id="CLU_177492_0_0_6"/>
<reference evidence="2" key="1">
    <citation type="submission" date="2009-05" db="EMBL/GenBank/DDBJ databases">
        <title>Complete sequence of Tolumonas auensis DSM 9187.</title>
        <authorList>
            <consortium name="US DOE Joint Genome Institute"/>
            <person name="Lucas S."/>
            <person name="Copeland A."/>
            <person name="Lapidus A."/>
            <person name="Glavina del Rio T."/>
            <person name="Tice H."/>
            <person name="Bruce D."/>
            <person name="Goodwin L."/>
            <person name="Pitluck S."/>
            <person name="Chertkov O."/>
            <person name="Brettin T."/>
            <person name="Detter J.C."/>
            <person name="Han C."/>
            <person name="Larimer F."/>
            <person name="Land M."/>
            <person name="Hauser L."/>
            <person name="Kyrpides N."/>
            <person name="Mikhailova N."/>
            <person name="Spring S."/>
            <person name="Beller H."/>
        </authorList>
    </citation>
    <scope>NUCLEOTIDE SEQUENCE [LARGE SCALE GENOMIC DNA]</scope>
    <source>
        <strain evidence="2">DSM 9187 / TA4</strain>
    </source>
</reference>
<sequence length="68" mass="7031">MKNLSYLIVAVAVTVMTGCVAPYHQPVRVNRADVDVGGARVILGGGGEQYPSGGGRFCPPGQAKKGRC</sequence>
<dbReference type="STRING" id="595494.Tola_2563"/>
<evidence type="ECO:0000313" key="2">
    <source>
        <dbReference type="Proteomes" id="UP000009073"/>
    </source>
</evidence>
<proteinExistence type="predicted"/>
<gene>
    <name evidence="1" type="ordered locus">Tola_2563</name>
</gene>
<evidence type="ECO:0000313" key="1">
    <source>
        <dbReference type="EMBL" id="ACQ94157.1"/>
    </source>
</evidence>
<dbReference type="EMBL" id="CP001616">
    <property type="protein sequence ID" value="ACQ94157.1"/>
    <property type="molecule type" value="Genomic_DNA"/>
</dbReference>
<dbReference type="AlphaFoldDB" id="C4LAI2"/>
<name>C4LAI2_TOLAT</name>
<dbReference type="Proteomes" id="UP000009073">
    <property type="component" value="Chromosome"/>
</dbReference>
<dbReference type="KEGG" id="tau:Tola_2563"/>